<evidence type="ECO:0000256" key="4">
    <source>
        <dbReference type="ARBA" id="ARBA00022776"/>
    </source>
</evidence>
<dbReference type="Gene3D" id="1.25.40.10">
    <property type="entry name" value="Tetratricopeptide repeat domain"/>
    <property type="match status" value="1"/>
</dbReference>
<organism evidence="11 12">
    <name type="scientific">Tulasnella calospora MUT 4182</name>
    <dbReference type="NCBI Taxonomy" id="1051891"/>
    <lineage>
        <taxon>Eukaryota</taxon>
        <taxon>Fungi</taxon>
        <taxon>Dikarya</taxon>
        <taxon>Basidiomycota</taxon>
        <taxon>Agaricomycotina</taxon>
        <taxon>Agaricomycetes</taxon>
        <taxon>Cantharellales</taxon>
        <taxon>Tulasnellaceae</taxon>
        <taxon>Tulasnella</taxon>
    </lineage>
</organism>
<dbReference type="STRING" id="1051891.A0A0C3L177"/>
<dbReference type="SUPFAM" id="SSF48452">
    <property type="entry name" value="TPR-like"/>
    <property type="match status" value="1"/>
</dbReference>
<dbReference type="InterPro" id="IPR026000">
    <property type="entry name" value="Apc5_dom"/>
</dbReference>
<dbReference type="HOGENOM" id="CLU_025689_0_0_1"/>
<dbReference type="AlphaFoldDB" id="A0A0C3L177"/>
<feature type="domain" description="Anaphase-promoting complex subunit 5" evidence="10">
    <location>
        <begin position="202"/>
        <end position="278"/>
    </location>
</feature>
<gene>
    <name evidence="11" type="ORF">M407DRAFT_23283</name>
</gene>
<name>A0A0C3L177_9AGAM</name>
<proteinExistence type="inferred from homology"/>
<evidence type="ECO:0000256" key="8">
    <source>
        <dbReference type="ARBA" id="ARBA00045696"/>
    </source>
</evidence>
<dbReference type="PANTHER" id="PTHR12830:SF9">
    <property type="entry name" value="ANAPHASE-PROMOTING COMPLEX SUBUNIT 5"/>
    <property type="match status" value="1"/>
</dbReference>
<keyword evidence="3" id="KW-0132">Cell division</keyword>
<comment type="similarity">
    <text evidence="1">Belongs to the APC5 family.</text>
</comment>
<keyword evidence="12" id="KW-1185">Reference proteome</keyword>
<dbReference type="PANTHER" id="PTHR12830">
    <property type="entry name" value="ANAPHASE-PROMOTING COMPLEX SUBUNIT 5"/>
    <property type="match status" value="1"/>
</dbReference>
<evidence type="ECO:0000313" key="12">
    <source>
        <dbReference type="Proteomes" id="UP000054248"/>
    </source>
</evidence>
<dbReference type="InterPro" id="IPR011990">
    <property type="entry name" value="TPR-like_helical_dom_sf"/>
</dbReference>
<evidence type="ECO:0000259" key="10">
    <source>
        <dbReference type="Pfam" id="PF12862"/>
    </source>
</evidence>
<keyword evidence="4" id="KW-0498">Mitosis</keyword>
<dbReference type="UniPathway" id="UPA00143"/>
<feature type="coiled-coil region" evidence="9">
    <location>
        <begin position="656"/>
        <end position="686"/>
    </location>
</feature>
<evidence type="ECO:0000256" key="9">
    <source>
        <dbReference type="SAM" id="Coils"/>
    </source>
</evidence>
<dbReference type="Pfam" id="PF12862">
    <property type="entry name" value="ANAPC5"/>
    <property type="match status" value="1"/>
</dbReference>
<evidence type="ECO:0000256" key="7">
    <source>
        <dbReference type="ARBA" id="ARBA00031069"/>
    </source>
</evidence>
<dbReference type="GO" id="GO:0070979">
    <property type="term" value="P:protein K11-linked ubiquitination"/>
    <property type="evidence" value="ECO:0007669"/>
    <property type="project" value="TreeGrafter"/>
</dbReference>
<protein>
    <recommendedName>
        <fullName evidence="2">Anaphase-promoting complex subunit 5</fullName>
    </recommendedName>
    <alternativeName>
        <fullName evidence="7">Cyclosome subunit 5</fullName>
    </alternativeName>
</protein>
<dbReference type="GO" id="GO:0031145">
    <property type="term" value="P:anaphase-promoting complex-dependent catabolic process"/>
    <property type="evidence" value="ECO:0007669"/>
    <property type="project" value="TreeGrafter"/>
</dbReference>
<evidence type="ECO:0000256" key="1">
    <source>
        <dbReference type="ARBA" id="ARBA00007450"/>
    </source>
</evidence>
<evidence type="ECO:0000256" key="2">
    <source>
        <dbReference type="ARBA" id="ARBA00016066"/>
    </source>
</evidence>
<sequence>MLPPTTPEETPRTTHVLRPHHIAILSVFILVLREPPSPTFNLHIWRVLAREIAETRPPRSFEQLIQTIISGPYEYADENIKMGRGLRNVPKHLYTHDGMSQFFADVIAFVPERDDEAGRSVLAGNYAVERRSYFGLFIRRCYLSFFKLSWRGSIKLLADYKNWVEGKETGYNLRPTDRDGGLLLVPTLSDEQNQAQMDPYERYENAVKVGDVHSAIENLRRFFDQQFSQTDESGLTQHALLNLARLHYSLGEFQAAGSAAEEALKLARNANDALTALHCNKHRLIPASSSPGSNISATVKPNTPPLEVLYEVQKGIATGDSLRAAFRRLYQSIGCGDASYADSTEAKWARHAAQATLWTYAGVESLAQTHENIVIAFTGAGDDDSRLNALRAKARRMVRQGNCGGALMVLLDPETWRGLTLRQYGFWASDVWKALFETAKRRRQESLISDVLIPRRPGHAPLPQALAHRMDFPHKHNEVVAEKIARRLMDDKEYAQALTHILDALWSSEYRGTWTYHRLAVVQLAEVSTEFGMAARGRRIIEGCLPQILNGDDIEIRAYACHTLARCIIAESWSQDDPKAKPPPAKQVAALEEAIPFLQVAETDYNQIGVYTERLHVIYTLSVVHHNIALGLQAMVADGDETMVTPDTSVEWGTDRAALEAKAKQMMNERDRMAEMYMEVDKMRKEVSSMGADEELKAVLDTVVKVGAAINRVPP</sequence>
<comment type="function">
    <text evidence="8">Component of the anaphase promoting complex/cyclosome (APC/C), a cell cycle-regulated E3 ubiquitin ligase that controls progression through mitosis and the G1 phase of the cell cycle. The APC/C complex acts by mediating ubiquitination and subsequent degradation of target proteins: it mainly mediates the formation of 'Lys-11'-linked polyubiquitin chains and, to a lower extent, the formation of 'Lys-48'- and 'Lys-63'-linked polyubiquitin chains. The APC/C complex catalyzes assembly of branched 'Lys-11'-/'Lys-48'-linked branched ubiquitin chains on target proteins.</text>
</comment>
<keyword evidence="6" id="KW-0131">Cell cycle</keyword>
<dbReference type="GO" id="GO:0005680">
    <property type="term" value="C:anaphase-promoting complex"/>
    <property type="evidence" value="ECO:0007669"/>
    <property type="project" value="InterPro"/>
</dbReference>
<evidence type="ECO:0000256" key="3">
    <source>
        <dbReference type="ARBA" id="ARBA00022618"/>
    </source>
</evidence>
<reference evidence="11 12" key="1">
    <citation type="submission" date="2014-04" db="EMBL/GenBank/DDBJ databases">
        <authorList>
            <consortium name="DOE Joint Genome Institute"/>
            <person name="Kuo A."/>
            <person name="Girlanda M."/>
            <person name="Perotto S."/>
            <person name="Kohler A."/>
            <person name="Nagy L.G."/>
            <person name="Floudas D."/>
            <person name="Copeland A."/>
            <person name="Barry K.W."/>
            <person name="Cichocki N."/>
            <person name="Veneault-Fourrey C."/>
            <person name="LaButti K."/>
            <person name="Lindquist E.A."/>
            <person name="Lipzen A."/>
            <person name="Lundell T."/>
            <person name="Morin E."/>
            <person name="Murat C."/>
            <person name="Sun H."/>
            <person name="Tunlid A."/>
            <person name="Henrissat B."/>
            <person name="Grigoriev I.V."/>
            <person name="Hibbett D.S."/>
            <person name="Martin F."/>
            <person name="Nordberg H.P."/>
            <person name="Cantor M.N."/>
            <person name="Hua S.X."/>
        </authorList>
    </citation>
    <scope>NUCLEOTIDE SEQUENCE [LARGE SCALE GENOMIC DNA]</scope>
    <source>
        <strain evidence="11 12">MUT 4182</strain>
    </source>
</reference>
<evidence type="ECO:0000313" key="11">
    <source>
        <dbReference type="EMBL" id="KIO27468.1"/>
    </source>
</evidence>
<dbReference type="Proteomes" id="UP000054248">
    <property type="component" value="Unassembled WGS sequence"/>
</dbReference>
<reference evidence="12" key="2">
    <citation type="submission" date="2015-01" db="EMBL/GenBank/DDBJ databases">
        <title>Evolutionary Origins and Diversification of the Mycorrhizal Mutualists.</title>
        <authorList>
            <consortium name="DOE Joint Genome Institute"/>
            <consortium name="Mycorrhizal Genomics Consortium"/>
            <person name="Kohler A."/>
            <person name="Kuo A."/>
            <person name="Nagy L.G."/>
            <person name="Floudas D."/>
            <person name="Copeland A."/>
            <person name="Barry K.W."/>
            <person name="Cichocki N."/>
            <person name="Veneault-Fourrey C."/>
            <person name="LaButti K."/>
            <person name="Lindquist E.A."/>
            <person name="Lipzen A."/>
            <person name="Lundell T."/>
            <person name="Morin E."/>
            <person name="Murat C."/>
            <person name="Riley R."/>
            <person name="Ohm R."/>
            <person name="Sun H."/>
            <person name="Tunlid A."/>
            <person name="Henrissat B."/>
            <person name="Grigoriev I.V."/>
            <person name="Hibbett D.S."/>
            <person name="Martin F."/>
        </authorList>
    </citation>
    <scope>NUCLEOTIDE SEQUENCE [LARGE SCALE GENOMIC DNA]</scope>
    <source>
        <strain evidence="12">MUT 4182</strain>
    </source>
</reference>
<dbReference type="InterPro" id="IPR037679">
    <property type="entry name" value="Apc5"/>
</dbReference>
<accession>A0A0C3L177</accession>
<evidence type="ECO:0000256" key="5">
    <source>
        <dbReference type="ARBA" id="ARBA00022786"/>
    </source>
</evidence>
<dbReference type="OrthoDB" id="2504561at2759"/>
<evidence type="ECO:0000256" key="6">
    <source>
        <dbReference type="ARBA" id="ARBA00023306"/>
    </source>
</evidence>
<dbReference type="EMBL" id="KN823008">
    <property type="protein sequence ID" value="KIO27468.1"/>
    <property type="molecule type" value="Genomic_DNA"/>
</dbReference>
<keyword evidence="5" id="KW-0833">Ubl conjugation pathway</keyword>
<dbReference type="GO" id="GO:0051301">
    <property type="term" value="P:cell division"/>
    <property type="evidence" value="ECO:0007669"/>
    <property type="project" value="UniProtKB-KW"/>
</dbReference>
<dbReference type="GO" id="GO:0045842">
    <property type="term" value="P:positive regulation of mitotic metaphase/anaphase transition"/>
    <property type="evidence" value="ECO:0007669"/>
    <property type="project" value="TreeGrafter"/>
</dbReference>
<keyword evidence="9" id="KW-0175">Coiled coil</keyword>